<dbReference type="InterPro" id="IPR013083">
    <property type="entry name" value="Znf_RING/FYVE/PHD"/>
</dbReference>
<evidence type="ECO:0000256" key="1">
    <source>
        <dbReference type="ARBA" id="ARBA00004370"/>
    </source>
</evidence>
<keyword evidence="4 8" id="KW-0863">Zinc-finger</keyword>
<evidence type="ECO:0000256" key="4">
    <source>
        <dbReference type="ARBA" id="ARBA00022771"/>
    </source>
</evidence>
<evidence type="ECO:0000259" key="9">
    <source>
        <dbReference type="PROSITE" id="PS50089"/>
    </source>
</evidence>
<keyword evidence="3" id="KW-0479">Metal-binding</keyword>
<dbReference type="SMART" id="SM00184">
    <property type="entry name" value="RING"/>
    <property type="match status" value="1"/>
</dbReference>
<dbReference type="EMBL" id="LGRX02035483">
    <property type="protein sequence ID" value="KAK3234567.1"/>
    <property type="molecule type" value="Genomic_DNA"/>
</dbReference>
<keyword evidence="11" id="KW-1185">Reference proteome</keyword>
<dbReference type="InterPro" id="IPR001841">
    <property type="entry name" value="Znf_RING"/>
</dbReference>
<dbReference type="Gene3D" id="3.30.40.10">
    <property type="entry name" value="Zinc/RING finger domain, C3HC4 (zinc finger)"/>
    <property type="match status" value="1"/>
</dbReference>
<proteinExistence type="predicted"/>
<feature type="domain" description="RING-type" evidence="9">
    <location>
        <begin position="41"/>
        <end position="86"/>
    </location>
</feature>
<accession>A0AAE0BFA6</accession>
<evidence type="ECO:0000313" key="10">
    <source>
        <dbReference type="EMBL" id="KAK3234567.1"/>
    </source>
</evidence>
<keyword evidence="2" id="KW-0812">Transmembrane</keyword>
<dbReference type="GO" id="GO:0008270">
    <property type="term" value="F:zinc ion binding"/>
    <property type="evidence" value="ECO:0007669"/>
    <property type="project" value="UniProtKB-KW"/>
</dbReference>
<name>A0AAE0BFA6_9CHLO</name>
<dbReference type="Pfam" id="PF13639">
    <property type="entry name" value="zf-RING_2"/>
    <property type="match status" value="1"/>
</dbReference>
<keyword evidence="5" id="KW-0862">Zinc</keyword>
<keyword evidence="6" id="KW-1133">Transmembrane helix</keyword>
<dbReference type="SUPFAM" id="SSF57850">
    <property type="entry name" value="RING/U-box"/>
    <property type="match status" value="1"/>
</dbReference>
<organism evidence="10 11">
    <name type="scientific">Cymbomonas tetramitiformis</name>
    <dbReference type="NCBI Taxonomy" id="36881"/>
    <lineage>
        <taxon>Eukaryota</taxon>
        <taxon>Viridiplantae</taxon>
        <taxon>Chlorophyta</taxon>
        <taxon>Pyramimonadophyceae</taxon>
        <taxon>Pyramimonadales</taxon>
        <taxon>Pyramimonadaceae</taxon>
        <taxon>Cymbomonas</taxon>
    </lineage>
</organism>
<dbReference type="PROSITE" id="PS50089">
    <property type="entry name" value="ZF_RING_2"/>
    <property type="match status" value="1"/>
</dbReference>
<dbReference type="Proteomes" id="UP001190700">
    <property type="component" value="Unassembled WGS sequence"/>
</dbReference>
<dbReference type="AlphaFoldDB" id="A0AAE0BFA6"/>
<evidence type="ECO:0000313" key="11">
    <source>
        <dbReference type="Proteomes" id="UP001190700"/>
    </source>
</evidence>
<comment type="subcellular location">
    <subcellularLocation>
        <location evidence="1">Membrane</location>
    </subcellularLocation>
</comment>
<keyword evidence="7" id="KW-0472">Membrane</keyword>
<dbReference type="PANTHER" id="PTHR46539">
    <property type="entry name" value="E3 UBIQUITIN-PROTEIN LIGASE ATL42"/>
    <property type="match status" value="1"/>
</dbReference>
<comment type="caution">
    <text evidence="10">The sequence shown here is derived from an EMBL/GenBank/DDBJ whole genome shotgun (WGS) entry which is preliminary data.</text>
</comment>
<sequence>MSVSTCMPMIKYDDYAGEPVKDDEEWVEIKRQKEESRDDVCSICLEFAFQNDENREAFQIFGCKHVFHFECIAEALKDNTNCPNCRQRVHPTDEVEVYTRNRLRYKHAFQEDIRRRRIGLSHFGVRSSRRKVIEKYDLVYEVYSALVDNNVLTTNNMNHVQADPAVVIRLENEVKERHRYLEDIRSRLDNLLLTMDDIECIRDRLKRYSSLAWFCEQLILTRKFTMSDIEFLHDDLDWQQLSVLYSAQRRVETVTVDDVRADLVVGDFCPLKEYRVQRTLNKVEYMKDTKYSLENRLLTIDDMKNSRHQTYLSNCKLYLWFYQQLAKYSDFTIDNINMVGNHLTYEELSVLKSTLAEEKQNRMIKVRLMEKELWPTQRELVEEHDLVYKTYSVMVQNGTLRVNDIQHVQADPVVALPRLKSEAAKRNSFMKDISSRVEESLLTMDDFNSVRDDLKHYNLLLWFCMRLIYHRSDDIFTFKDIHIVRDEFDDEQLKVLYDCCLKFNGYDLDVICSHREELEKHDLLGHAYKQFLRDIDPDIDEIKDLQKEFKKYNLTADLEKYGLMHVMYKQYIIPERLVTMNNIEQVREDLVKYNLVEMVYKESIIAGHHLTMDNLEEARKDLEHYELMTMAYKDSIIAGGYLTIHDIKVDRVRKDLKKYGLMKMAYKKCIISSGSLTMDNIESFRKDLEQYELMTMAYKDSIIAGGYLTLDNIESFRKDLEHYELMSGAYEEMVRRHDITEDNMGIVRQDLEKYNLISKVGPAIRE</sequence>
<evidence type="ECO:0000256" key="6">
    <source>
        <dbReference type="ARBA" id="ARBA00022989"/>
    </source>
</evidence>
<evidence type="ECO:0000256" key="5">
    <source>
        <dbReference type="ARBA" id="ARBA00022833"/>
    </source>
</evidence>
<reference evidence="10 11" key="1">
    <citation type="journal article" date="2015" name="Genome Biol. Evol.">
        <title>Comparative Genomics of a Bacterivorous Green Alga Reveals Evolutionary Causalities and Consequences of Phago-Mixotrophic Mode of Nutrition.</title>
        <authorList>
            <person name="Burns J.A."/>
            <person name="Paasch A."/>
            <person name="Narechania A."/>
            <person name="Kim E."/>
        </authorList>
    </citation>
    <scope>NUCLEOTIDE SEQUENCE [LARGE SCALE GENOMIC DNA]</scope>
    <source>
        <strain evidence="10 11">PLY_AMNH</strain>
    </source>
</reference>
<dbReference type="GO" id="GO:0016020">
    <property type="term" value="C:membrane"/>
    <property type="evidence" value="ECO:0007669"/>
    <property type="project" value="UniProtKB-SubCell"/>
</dbReference>
<evidence type="ECO:0000256" key="8">
    <source>
        <dbReference type="PROSITE-ProRule" id="PRU00175"/>
    </source>
</evidence>
<evidence type="ECO:0000256" key="3">
    <source>
        <dbReference type="ARBA" id="ARBA00022723"/>
    </source>
</evidence>
<evidence type="ECO:0000256" key="2">
    <source>
        <dbReference type="ARBA" id="ARBA00022692"/>
    </source>
</evidence>
<protein>
    <recommendedName>
        <fullName evidence="9">RING-type domain-containing protein</fullName>
    </recommendedName>
</protein>
<gene>
    <name evidence="10" type="ORF">CYMTET_55118</name>
</gene>
<dbReference type="PANTHER" id="PTHR46539:SF1">
    <property type="entry name" value="E3 UBIQUITIN-PROTEIN LIGASE ATL42"/>
    <property type="match status" value="1"/>
</dbReference>
<evidence type="ECO:0000256" key="7">
    <source>
        <dbReference type="ARBA" id="ARBA00023136"/>
    </source>
</evidence>